<protein>
    <submittedName>
        <fullName evidence="1">Uncharacterized protein</fullName>
    </submittedName>
</protein>
<evidence type="ECO:0000313" key="1">
    <source>
        <dbReference type="EMBL" id="EYE90504.1"/>
    </source>
</evidence>
<dbReference type="RefSeq" id="XP_040634194.1">
    <property type="nucleotide sequence ID" value="XM_040783185.1"/>
</dbReference>
<accession>A0A017S1K5</accession>
<dbReference type="EMBL" id="KK088458">
    <property type="protein sequence ID" value="EYE90504.1"/>
    <property type="molecule type" value="Genomic_DNA"/>
</dbReference>
<organism evidence="1 2">
    <name type="scientific">Aspergillus ruber (strain CBS 135680)</name>
    <dbReference type="NCBI Taxonomy" id="1388766"/>
    <lineage>
        <taxon>Eukaryota</taxon>
        <taxon>Fungi</taxon>
        <taxon>Dikarya</taxon>
        <taxon>Ascomycota</taxon>
        <taxon>Pezizomycotina</taxon>
        <taxon>Eurotiomycetes</taxon>
        <taxon>Eurotiomycetidae</taxon>
        <taxon>Eurotiales</taxon>
        <taxon>Aspergillaceae</taxon>
        <taxon>Aspergillus</taxon>
        <taxon>Aspergillus subgen. Aspergillus</taxon>
    </lineage>
</organism>
<gene>
    <name evidence="1" type="ORF">EURHEDRAFT_417382</name>
</gene>
<dbReference type="Proteomes" id="UP000019804">
    <property type="component" value="Unassembled WGS sequence"/>
</dbReference>
<dbReference type="AlphaFoldDB" id="A0A017S1K5"/>
<evidence type="ECO:0000313" key="2">
    <source>
        <dbReference type="Proteomes" id="UP000019804"/>
    </source>
</evidence>
<dbReference type="GeneID" id="63698309"/>
<reference evidence="2" key="1">
    <citation type="journal article" date="2014" name="Nat. Commun.">
        <title>Genomic adaptations of the halophilic Dead Sea filamentous fungus Eurotium rubrum.</title>
        <authorList>
            <person name="Kis-Papo T."/>
            <person name="Weig A.R."/>
            <person name="Riley R."/>
            <person name="Persoh D."/>
            <person name="Salamov A."/>
            <person name="Sun H."/>
            <person name="Lipzen A."/>
            <person name="Wasser S.P."/>
            <person name="Rambold G."/>
            <person name="Grigoriev I.V."/>
            <person name="Nevo E."/>
        </authorList>
    </citation>
    <scope>NUCLEOTIDE SEQUENCE [LARGE SCALE GENOMIC DNA]</scope>
    <source>
        <strain evidence="2">CBS 135680</strain>
    </source>
</reference>
<proteinExistence type="predicted"/>
<dbReference type="HOGENOM" id="CLU_3031969_0_0_1"/>
<name>A0A017S1K5_ASPRC</name>
<sequence>MERTNLTKDVYCLTNVHARTQLIECLIYNICAHVDCIVAYSGLPTVYMPRDPESH</sequence>
<keyword evidence="2" id="KW-1185">Reference proteome</keyword>
<dbReference type="OrthoDB" id="10492412at2759"/>